<dbReference type="AlphaFoldDB" id="A0A8E0ISK8"/>
<sequence length="50" mass="5416">MFPKRIALAIDPSKSTSYNSANAMIKRAMVFFSSDKVVGANLEKGYGCSL</sequence>
<gene>
    <name evidence="1" type="ORF">Lpp71_05148</name>
</gene>
<protein>
    <submittedName>
        <fullName evidence="1">Uncharacterized protein</fullName>
    </submittedName>
</protein>
<comment type="caution">
    <text evidence="1">The sequence shown here is derived from an EMBL/GenBank/DDBJ whole genome shotgun (WGS) entry which is preliminary data.</text>
</comment>
<name>A0A8E0ISK8_LACPA</name>
<evidence type="ECO:0000313" key="1">
    <source>
        <dbReference type="EMBL" id="EPC76125.1"/>
    </source>
</evidence>
<organism evidence="1 2">
    <name type="scientific">Lacticaseibacillus paracasei subsp. paracasei Lpp71</name>
    <dbReference type="NCBI Taxonomy" id="1256207"/>
    <lineage>
        <taxon>Bacteria</taxon>
        <taxon>Bacillati</taxon>
        <taxon>Bacillota</taxon>
        <taxon>Bacilli</taxon>
        <taxon>Lactobacillales</taxon>
        <taxon>Lactobacillaceae</taxon>
        <taxon>Lacticaseibacillus</taxon>
    </lineage>
</organism>
<proteinExistence type="predicted"/>
<accession>A0A8E0ISK8</accession>
<dbReference type="EMBL" id="ANKD01000237">
    <property type="protein sequence ID" value="EPC76125.1"/>
    <property type="molecule type" value="Genomic_DNA"/>
</dbReference>
<reference evidence="1 2" key="1">
    <citation type="journal article" date="2013" name="PLoS ONE">
        <title>Lactobacillus paracasei comparative genomics: towards species pan-genome definition and exploitation of diversity.</title>
        <authorList>
            <person name="Smokvina T."/>
            <person name="Wels M."/>
            <person name="Polka J."/>
            <person name="Chervaux C."/>
            <person name="Brisse S."/>
            <person name="Boekhorst J."/>
            <person name="van Hylckama Vlieg J.E."/>
            <person name="Siezen R.J."/>
        </authorList>
    </citation>
    <scope>NUCLEOTIDE SEQUENCE [LARGE SCALE GENOMIC DNA]</scope>
    <source>
        <strain evidence="1 2">Lpp71</strain>
    </source>
</reference>
<dbReference type="Proteomes" id="UP000014252">
    <property type="component" value="Unassembled WGS sequence"/>
</dbReference>
<evidence type="ECO:0000313" key="2">
    <source>
        <dbReference type="Proteomes" id="UP000014252"/>
    </source>
</evidence>